<dbReference type="RefSeq" id="XP_007398116.1">
    <property type="nucleotide sequence ID" value="XM_007398054.1"/>
</dbReference>
<dbReference type="KEGG" id="pco:PHACADRAFT_125148"/>
<feature type="compositionally biased region" description="Basic and acidic residues" evidence="1">
    <location>
        <begin position="433"/>
        <end position="447"/>
    </location>
</feature>
<proteinExistence type="predicted"/>
<feature type="region of interest" description="Disordered" evidence="1">
    <location>
        <begin position="424"/>
        <end position="456"/>
    </location>
</feature>
<dbReference type="InterPro" id="IPR016024">
    <property type="entry name" value="ARM-type_fold"/>
</dbReference>
<dbReference type="SUPFAM" id="SSF48371">
    <property type="entry name" value="ARM repeat"/>
    <property type="match status" value="1"/>
</dbReference>
<dbReference type="HOGENOM" id="CLU_615473_0_0_1"/>
<gene>
    <name evidence="2" type="ORF">PHACADRAFT_125148</name>
</gene>
<organism evidence="2 3">
    <name type="scientific">Phanerochaete carnosa (strain HHB-10118-sp)</name>
    <name type="common">White-rot fungus</name>
    <name type="synonym">Peniophora carnosa</name>
    <dbReference type="NCBI Taxonomy" id="650164"/>
    <lineage>
        <taxon>Eukaryota</taxon>
        <taxon>Fungi</taxon>
        <taxon>Dikarya</taxon>
        <taxon>Basidiomycota</taxon>
        <taxon>Agaricomycotina</taxon>
        <taxon>Agaricomycetes</taxon>
        <taxon>Polyporales</taxon>
        <taxon>Phanerochaetaceae</taxon>
        <taxon>Phanerochaete</taxon>
    </lineage>
</organism>
<dbReference type="Gene3D" id="1.25.40.180">
    <property type="match status" value="1"/>
</dbReference>
<name>K5W3D1_PHACS</name>
<dbReference type="AlphaFoldDB" id="K5W3D1"/>
<dbReference type="GeneID" id="18908014"/>
<dbReference type="Proteomes" id="UP000008370">
    <property type="component" value="Unassembled WGS sequence"/>
</dbReference>
<accession>K5W3D1</accession>
<sequence>MSSPSSSTTAPPPLPAAMSPRWRPWSVPVDITRMTREICGLLNRVTRANFDAVSDRIARWAIVIEADGSRAALDTFVQTVFARGVRDPARMELYVALCVRIIDELEGERNLWKRVDLYHVGNPLCSFETVIRLMPSAKFQGALVSGDTDNMLFLLVFLGELLVQGILYVEDVQDVLGAVLERVRKGDGNAAIGLRRFLRPVLKAFNAIHILNSLETTQKIQYVLQTPGLPNMIRYILLSLLDQVSYPQPSDAFNSSQERIEAYGFLSDDGADSPMEMDDEIDMSRLLQSCRERATIFFVRRSHSYAEQALLDLRPEHRHYFFQQLISDVLHHHDPAEARLVGSLWLLETTHRLCEEDHAFLRALEAELFALPDTVLDVPDACHLVATILHETPLDMQMLESLVWQSIPPEGKVRERMLGELRTRELEGEEEEQSRRNRFDRFVRDDPSSSTSAHAF</sequence>
<dbReference type="InParanoid" id="K5W3D1"/>
<evidence type="ECO:0000256" key="1">
    <source>
        <dbReference type="SAM" id="MobiDB-lite"/>
    </source>
</evidence>
<dbReference type="EMBL" id="JH930474">
    <property type="protein sequence ID" value="EKM53424.1"/>
    <property type="molecule type" value="Genomic_DNA"/>
</dbReference>
<protein>
    <recommendedName>
        <fullName evidence="4">MIF4G domain-containing protein</fullName>
    </recommendedName>
</protein>
<evidence type="ECO:0008006" key="4">
    <source>
        <dbReference type="Google" id="ProtNLM"/>
    </source>
</evidence>
<evidence type="ECO:0000313" key="3">
    <source>
        <dbReference type="Proteomes" id="UP000008370"/>
    </source>
</evidence>
<dbReference type="STRING" id="650164.K5W3D1"/>
<reference evidence="2 3" key="1">
    <citation type="journal article" date="2012" name="BMC Genomics">
        <title>Comparative genomics of the white-rot fungi, Phanerochaete carnosa and P. chrysosporium, to elucidate the genetic basis of the distinct wood types they colonize.</title>
        <authorList>
            <person name="Suzuki H."/>
            <person name="MacDonald J."/>
            <person name="Syed K."/>
            <person name="Salamov A."/>
            <person name="Hori C."/>
            <person name="Aerts A."/>
            <person name="Henrissat B."/>
            <person name="Wiebenga A."/>
            <person name="vanKuyk P.A."/>
            <person name="Barry K."/>
            <person name="Lindquist E."/>
            <person name="LaButti K."/>
            <person name="Lapidus A."/>
            <person name="Lucas S."/>
            <person name="Coutinho P."/>
            <person name="Gong Y."/>
            <person name="Samejima M."/>
            <person name="Mahadevan R."/>
            <person name="Abou-Zaid M."/>
            <person name="de Vries R.P."/>
            <person name="Igarashi K."/>
            <person name="Yadav J.S."/>
            <person name="Grigoriev I.V."/>
            <person name="Master E.R."/>
        </authorList>
    </citation>
    <scope>NUCLEOTIDE SEQUENCE [LARGE SCALE GENOMIC DNA]</scope>
    <source>
        <strain evidence="2 3">HHB-10118-sp</strain>
    </source>
</reference>
<evidence type="ECO:0000313" key="2">
    <source>
        <dbReference type="EMBL" id="EKM53424.1"/>
    </source>
</evidence>
<dbReference type="OrthoDB" id="2796692at2759"/>
<keyword evidence="3" id="KW-1185">Reference proteome</keyword>